<keyword evidence="1" id="KW-0597">Phosphoprotein</keyword>
<evidence type="ECO:0000313" key="3">
    <source>
        <dbReference type="EMBL" id="MPM49946.1"/>
    </source>
</evidence>
<feature type="domain" description="Response regulatory" evidence="2">
    <location>
        <begin position="2"/>
        <end position="119"/>
    </location>
</feature>
<name>A0A645AAJ7_9ZZZZ</name>
<dbReference type="Pfam" id="PF00072">
    <property type="entry name" value="Response_reg"/>
    <property type="match status" value="1"/>
</dbReference>
<comment type="caution">
    <text evidence="3">The sequence shown here is derived from an EMBL/GenBank/DDBJ whole genome shotgun (WGS) entry which is preliminary data.</text>
</comment>
<gene>
    <name evidence="3" type="primary">natR_5</name>
    <name evidence="3" type="ORF">SDC9_96680</name>
</gene>
<dbReference type="InterPro" id="IPR007492">
    <property type="entry name" value="LytTR_DNA-bd_dom"/>
</dbReference>
<reference evidence="3" key="1">
    <citation type="submission" date="2019-08" db="EMBL/GenBank/DDBJ databases">
        <authorList>
            <person name="Kucharzyk K."/>
            <person name="Murdoch R.W."/>
            <person name="Higgins S."/>
            <person name="Loffler F."/>
        </authorList>
    </citation>
    <scope>NUCLEOTIDE SEQUENCE</scope>
</reference>
<organism evidence="3">
    <name type="scientific">bioreactor metagenome</name>
    <dbReference type="NCBI Taxonomy" id="1076179"/>
    <lineage>
        <taxon>unclassified sequences</taxon>
        <taxon>metagenomes</taxon>
        <taxon>ecological metagenomes</taxon>
    </lineage>
</organism>
<dbReference type="PANTHER" id="PTHR44591">
    <property type="entry name" value="STRESS RESPONSE REGULATOR PROTEIN 1"/>
    <property type="match status" value="1"/>
</dbReference>
<dbReference type="Gene3D" id="3.40.50.2300">
    <property type="match status" value="1"/>
</dbReference>
<dbReference type="PROSITE" id="PS50110">
    <property type="entry name" value="RESPONSE_REGULATORY"/>
    <property type="match status" value="1"/>
</dbReference>
<dbReference type="GO" id="GO:0003677">
    <property type="term" value="F:DNA binding"/>
    <property type="evidence" value="ECO:0007669"/>
    <property type="project" value="InterPro"/>
</dbReference>
<dbReference type="Gene3D" id="2.40.50.1020">
    <property type="entry name" value="LytTr DNA-binding domain"/>
    <property type="match status" value="1"/>
</dbReference>
<dbReference type="EMBL" id="VSSQ01012740">
    <property type="protein sequence ID" value="MPM49946.1"/>
    <property type="molecule type" value="Genomic_DNA"/>
</dbReference>
<evidence type="ECO:0000259" key="2">
    <source>
        <dbReference type="PROSITE" id="PS50110"/>
    </source>
</evidence>
<dbReference type="SMART" id="SM00850">
    <property type="entry name" value="LytTR"/>
    <property type="match status" value="1"/>
</dbReference>
<dbReference type="CDD" id="cd00156">
    <property type="entry name" value="REC"/>
    <property type="match status" value="1"/>
</dbReference>
<dbReference type="InterPro" id="IPR050595">
    <property type="entry name" value="Bact_response_regulator"/>
</dbReference>
<dbReference type="PANTHER" id="PTHR44591:SF3">
    <property type="entry name" value="RESPONSE REGULATORY DOMAIN-CONTAINING PROTEIN"/>
    <property type="match status" value="1"/>
</dbReference>
<evidence type="ECO:0000256" key="1">
    <source>
        <dbReference type="ARBA" id="ARBA00022553"/>
    </source>
</evidence>
<dbReference type="InterPro" id="IPR001789">
    <property type="entry name" value="Sig_transdc_resp-reg_receiver"/>
</dbReference>
<proteinExistence type="predicted"/>
<dbReference type="GO" id="GO:0000160">
    <property type="term" value="P:phosphorelay signal transduction system"/>
    <property type="evidence" value="ECO:0007669"/>
    <property type="project" value="InterPro"/>
</dbReference>
<dbReference type="Pfam" id="PF04397">
    <property type="entry name" value="LytTR"/>
    <property type="match status" value="1"/>
</dbReference>
<protein>
    <submittedName>
        <fullName evidence="3">Transcriptional regulatory protein NatR</fullName>
    </submittedName>
</protein>
<dbReference type="SUPFAM" id="SSF52172">
    <property type="entry name" value="CheY-like"/>
    <property type="match status" value="1"/>
</dbReference>
<dbReference type="SMART" id="SM00448">
    <property type="entry name" value="REC"/>
    <property type="match status" value="1"/>
</dbReference>
<dbReference type="AlphaFoldDB" id="A0A645AAJ7"/>
<sequence length="236" mass="27990">MNILLVEDDLIQSTYFKKIVEMKYIDVRVYEAESAKESMRIIEKVDIDIFFLDIKLKGISGLELAENIRKIVKYELSPIVFISGQIGYIIDALKKVNCHDFITKPYHIDDVVKIIDKFLRHKNKVTNENYTNFKTRDGIEININKKEILFIEYYLKKCIMHTRVGKYNIKSNGLEKLITEINYKNIIRTHKSFAVNLDYLKEIRKVKPKLWEISFKNYNEKADLSYNYKDNIEGIK</sequence>
<dbReference type="InterPro" id="IPR011006">
    <property type="entry name" value="CheY-like_superfamily"/>
</dbReference>
<accession>A0A645AAJ7</accession>